<name>A0A380DLT6_STAAU</name>
<dbReference type="GO" id="GO:0044550">
    <property type="term" value="P:secondary metabolite biosynthetic process"/>
    <property type="evidence" value="ECO:0007669"/>
    <property type="project" value="TreeGrafter"/>
</dbReference>
<dbReference type="PANTHER" id="PTHR45527">
    <property type="entry name" value="NONRIBOSOMAL PEPTIDE SYNTHETASE"/>
    <property type="match status" value="1"/>
</dbReference>
<dbReference type="AlphaFoldDB" id="A0A380DLT6"/>
<evidence type="ECO:0000313" key="3">
    <source>
        <dbReference type="Proteomes" id="UP000254502"/>
    </source>
</evidence>
<feature type="domain" description="AMP-dependent synthetase/ligase" evidence="1">
    <location>
        <begin position="20"/>
        <end position="111"/>
    </location>
</feature>
<reference evidence="2 3" key="1">
    <citation type="submission" date="2018-06" db="EMBL/GenBank/DDBJ databases">
        <authorList>
            <consortium name="Pathogen Informatics"/>
            <person name="Doyle S."/>
        </authorList>
    </citation>
    <scope>NUCLEOTIDE SEQUENCE [LARGE SCALE GENOMIC DNA]</scope>
    <source>
        <strain evidence="2 3">NCTC5664</strain>
    </source>
</reference>
<dbReference type="InterPro" id="IPR042099">
    <property type="entry name" value="ANL_N_sf"/>
</dbReference>
<dbReference type="GO" id="GO:0043041">
    <property type="term" value="P:amino acid activation for nonribosomal peptide biosynthetic process"/>
    <property type="evidence" value="ECO:0007669"/>
    <property type="project" value="TreeGrafter"/>
</dbReference>
<protein>
    <submittedName>
        <fullName evidence="2">Thioester reductase domain-containing protein</fullName>
    </submittedName>
</protein>
<accession>A0A380DLT6</accession>
<dbReference type="PANTHER" id="PTHR45527:SF1">
    <property type="entry name" value="FATTY ACID SYNTHASE"/>
    <property type="match status" value="1"/>
</dbReference>
<dbReference type="EMBL" id="UHAQ01000002">
    <property type="protein sequence ID" value="SUK36815.1"/>
    <property type="molecule type" value="Genomic_DNA"/>
</dbReference>
<dbReference type="InterPro" id="IPR000873">
    <property type="entry name" value="AMP-dep_synth/lig_dom"/>
</dbReference>
<dbReference type="Gene3D" id="3.30.300.30">
    <property type="match status" value="1"/>
</dbReference>
<dbReference type="GO" id="GO:0031177">
    <property type="term" value="F:phosphopantetheine binding"/>
    <property type="evidence" value="ECO:0007669"/>
    <property type="project" value="TreeGrafter"/>
</dbReference>
<sequence length="225" mass="25134">MTVASIPLQMCSVMEDFYIEKLITGGATSTASFVKYIEKHCGTYFNAYGPSESTVITSYWSHQCGDLIPETIPIGKPLSNIQVYIMSDGLLCGIGMPGELCIAGDSLAIGYINRPELMADKWQNNPFGKGKLYHSGDLARYTSDGQIEFLGRIDKQVKVNGYRIELDEIENAILAIRGISDCVVTVSHFDTHDILNAYYVGEQQVEQDLKQYLNDHLPKYMILRL</sequence>
<gene>
    <name evidence="2" type="primary">grsA</name>
    <name evidence="2" type="ORF">NCTC5664_00736</name>
</gene>
<proteinExistence type="predicted"/>
<organism evidence="2 3">
    <name type="scientific">Staphylococcus aureus</name>
    <dbReference type="NCBI Taxonomy" id="1280"/>
    <lineage>
        <taxon>Bacteria</taxon>
        <taxon>Bacillati</taxon>
        <taxon>Bacillota</taxon>
        <taxon>Bacilli</taxon>
        <taxon>Bacillales</taxon>
        <taxon>Staphylococcaceae</taxon>
        <taxon>Staphylococcus</taxon>
    </lineage>
</organism>
<dbReference type="SUPFAM" id="SSF56801">
    <property type="entry name" value="Acetyl-CoA synthetase-like"/>
    <property type="match status" value="1"/>
</dbReference>
<dbReference type="Gene3D" id="3.40.50.12780">
    <property type="entry name" value="N-terminal domain of ligase-like"/>
    <property type="match status" value="1"/>
</dbReference>
<evidence type="ECO:0000313" key="2">
    <source>
        <dbReference type="EMBL" id="SUK36815.1"/>
    </source>
</evidence>
<dbReference type="Proteomes" id="UP000254502">
    <property type="component" value="Unassembled WGS sequence"/>
</dbReference>
<evidence type="ECO:0000259" key="1">
    <source>
        <dbReference type="Pfam" id="PF00501"/>
    </source>
</evidence>
<dbReference type="Pfam" id="PF00501">
    <property type="entry name" value="AMP-binding"/>
    <property type="match status" value="1"/>
</dbReference>
<dbReference type="GO" id="GO:0005829">
    <property type="term" value="C:cytosol"/>
    <property type="evidence" value="ECO:0007669"/>
    <property type="project" value="TreeGrafter"/>
</dbReference>
<dbReference type="InterPro" id="IPR045851">
    <property type="entry name" value="AMP-bd_C_sf"/>
</dbReference>